<protein>
    <submittedName>
        <fullName evidence="1">Uncharacterized protein</fullName>
    </submittedName>
</protein>
<reference evidence="2" key="1">
    <citation type="submission" date="2016-03" db="EMBL/GenBank/DDBJ databases">
        <title>Characterization of Acinetobacter baumannii phage vB_AbaM_ME3.</title>
        <authorList>
            <person name="Buttimer C.T.H."/>
            <person name="Elbreki M."/>
            <person name="Coffey A."/>
        </authorList>
    </citation>
    <scope>NUCLEOTIDE SEQUENCE [LARGE SCALE GENOMIC DNA]</scope>
</reference>
<sequence>MISILKKPDDYVLNSLVFKTANSCLYGCYTELNGIAGELDSSEKYTKDSRTILTAYDVFYFSPSQVVKAKLQYDFSDNLDTFVKGSSLTIGDYLYIPFSKEDLTVNPILRISSYLHDGKYDIAYADSSLLSELKVPEWFLLRYLSCGVPDNEAYNSLIEIYLLQNNLSVTEFKSKLLEDYTTRLSPNLKITKGFINLALVNLSGFYNKNSKNISYRLDDFDEAFNKQIILFLSSHGIKYEITETDLVIKSYLVTCLFMSDFNNYSFLNTLSPILKKQVLLYLKLFKRVTGSKISLVYVQDFLNKCGKILSNIDTYDSQYSILTILKESEDYIKIDEGFLVPILSIEEVSHSSLLQLNIREINDN</sequence>
<proteinExistence type="predicted"/>
<organism evidence="1 2">
    <name type="scientific">Acinetobacter phage vB_AbaM_ME3</name>
    <dbReference type="NCBI Taxonomy" id="1837876"/>
    <lineage>
        <taxon>Viruses</taxon>
        <taxon>Duplodnaviria</taxon>
        <taxon>Heunggongvirae</taxon>
        <taxon>Uroviricota</taxon>
        <taxon>Caudoviricetes</taxon>
        <taxon>Metrivirus</taxon>
        <taxon>Metrivirus ME3</taxon>
    </lineage>
</organism>
<evidence type="ECO:0000313" key="1">
    <source>
        <dbReference type="EMBL" id="AND75237.1"/>
    </source>
</evidence>
<accession>A0A172Q066</accession>
<gene>
    <name evidence="1" type="ORF">ME3_76</name>
</gene>
<dbReference type="Proteomes" id="UP000225947">
    <property type="component" value="Segment"/>
</dbReference>
<name>A0A172Q066_9CAUD</name>
<evidence type="ECO:0000313" key="2">
    <source>
        <dbReference type="Proteomes" id="UP000225947"/>
    </source>
</evidence>
<keyword evidence="2" id="KW-1185">Reference proteome</keyword>
<dbReference type="EMBL" id="KU935715">
    <property type="protein sequence ID" value="AND75237.1"/>
    <property type="molecule type" value="Genomic_DNA"/>
</dbReference>